<keyword evidence="8 12" id="KW-0285">Flavoprotein</keyword>
<comment type="subcellular location">
    <subcellularLocation>
        <location evidence="12">Cytoplasm</location>
    </subcellularLocation>
</comment>
<dbReference type="InterPro" id="IPR036188">
    <property type="entry name" value="FAD/NAD-bd_sf"/>
</dbReference>
<feature type="domain" description="Amine oxidase" evidence="13">
    <location>
        <begin position="12"/>
        <end position="444"/>
    </location>
</feature>
<organism evidence="14 15">
    <name type="scientific">Mycolicibacterium helvum</name>
    <dbReference type="NCBI Taxonomy" id="1534349"/>
    <lineage>
        <taxon>Bacteria</taxon>
        <taxon>Bacillati</taxon>
        <taxon>Actinomycetota</taxon>
        <taxon>Actinomycetes</taxon>
        <taxon>Mycobacteriales</taxon>
        <taxon>Mycobacteriaceae</taxon>
        <taxon>Mycolicibacterium</taxon>
    </lineage>
</organism>
<dbReference type="NCBIfam" id="NF008841">
    <property type="entry name" value="PRK11883.1-1"/>
    <property type="match status" value="1"/>
</dbReference>
<dbReference type="EMBL" id="AP022596">
    <property type="protein sequence ID" value="BBY66349.1"/>
    <property type="molecule type" value="Genomic_DNA"/>
</dbReference>
<dbReference type="RefSeq" id="WP_163750289.1">
    <property type="nucleotide sequence ID" value="NZ_AP022596.1"/>
</dbReference>
<dbReference type="GO" id="GO:0005737">
    <property type="term" value="C:cytoplasm"/>
    <property type="evidence" value="ECO:0007669"/>
    <property type="project" value="UniProtKB-SubCell"/>
</dbReference>
<evidence type="ECO:0000259" key="13">
    <source>
        <dbReference type="Pfam" id="PF01593"/>
    </source>
</evidence>
<evidence type="ECO:0000256" key="10">
    <source>
        <dbReference type="ARBA" id="ARBA00023002"/>
    </source>
</evidence>
<evidence type="ECO:0000256" key="5">
    <source>
        <dbReference type="ARBA" id="ARBA00008310"/>
    </source>
</evidence>
<evidence type="ECO:0000256" key="2">
    <source>
        <dbReference type="ARBA" id="ARBA00001974"/>
    </source>
</evidence>
<evidence type="ECO:0000256" key="9">
    <source>
        <dbReference type="ARBA" id="ARBA00022827"/>
    </source>
</evidence>
<dbReference type="Pfam" id="PF01593">
    <property type="entry name" value="Amino_oxidase"/>
    <property type="match status" value="1"/>
</dbReference>
<comment type="cofactor">
    <cofactor evidence="2 12">
        <name>FAD</name>
        <dbReference type="ChEBI" id="CHEBI:57692"/>
    </cofactor>
</comment>
<keyword evidence="10 12" id="KW-0560">Oxidoreductase</keyword>
<comment type="similarity">
    <text evidence="5 12">Belongs to the protoporphyrinogen/coproporphyrinogen oxidase family. Coproporphyrinogen III oxidase subfamily.</text>
</comment>
<dbReference type="SUPFAM" id="SSF51905">
    <property type="entry name" value="FAD/NAD(P)-binding domain"/>
    <property type="match status" value="1"/>
</dbReference>
<dbReference type="Proteomes" id="UP000467148">
    <property type="component" value="Chromosome"/>
</dbReference>
<gene>
    <name evidence="14" type="primary">hemY</name>
    <name evidence="14" type="ORF">MHEL_45920</name>
</gene>
<sequence length="451" mass="46469">MTKQYCVVGGGISGLVAAYRLRVLAGADADITVFDPADRLGGILRTERLAGQLMDIGAEAFVVRRPEVPALLAELGLAGRQISTTGVRPTIYSQGRMHPLPPDTVNGIPTSAGSVTGLVDDATLAQMAAEPNRPLNWRAGTDPAVGAVVADRFGEQVVARSVDPMLSGVYAGSAATIGIRSAAPTLAAALDAGAASLTDAGRRALPGSTAGPVFGAIEGGYQVLLDELVARSRLRWIQTSVQHIAPAAKGWSLRDDEGSHWHADAVIVAVPAPRLAPLLTEIAPNAAAAAARIPVASAAVLALAVPGGTPLPQQSGVLVASGERLRTKAITLSTRKWGARGNAELLRLSFGRFGDQVARNTSDTDLRAWAVSDLLTVFGIAIDPVDVLVHRWLDAMPQYGPGHRDLTAGLRTDLPPTLAIAGNYLDGIGVPACVAVAGRAAEAVVAATIGQ</sequence>
<evidence type="ECO:0000256" key="6">
    <source>
        <dbReference type="ARBA" id="ARBA00012402"/>
    </source>
</evidence>
<comment type="pathway">
    <text evidence="4 12">Porphyrin-containing compound metabolism; protoheme biosynthesis.</text>
</comment>
<dbReference type="EC" id="1.3.3.15" evidence="6 12"/>
<evidence type="ECO:0000256" key="11">
    <source>
        <dbReference type="ARBA" id="ARBA00023133"/>
    </source>
</evidence>
<dbReference type="AlphaFoldDB" id="A0A7I7TD23"/>
<evidence type="ECO:0000256" key="12">
    <source>
        <dbReference type="RuleBase" id="RU364052"/>
    </source>
</evidence>
<keyword evidence="11 12" id="KW-0350">Heme biosynthesis</keyword>
<dbReference type="InterPro" id="IPR002937">
    <property type="entry name" value="Amino_oxidase"/>
</dbReference>
<protein>
    <recommendedName>
        <fullName evidence="7 12">Coproporphyrinogen III oxidase</fullName>
        <ecNumber evidence="6 12">1.3.3.15</ecNumber>
    </recommendedName>
</protein>
<dbReference type="KEGG" id="mhev:MHEL_45920"/>
<dbReference type="Gene3D" id="1.10.3110.10">
    <property type="entry name" value="protoporphyrinogen ix oxidase, domain 3"/>
    <property type="match status" value="1"/>
</dbReference>
<dbReference type="NCBIfam" id="TIGR00562">
    <property type="entry name" value="proto_IX_ox"/>
    <property type="match status" value="1"/>
</dbReference>
<keyword evidence="12" id="KW-0963">Cytoplasm</keyword>
<evidence type="ECO:0000256" key="4">
    <source>
        <dbReference type="ARBA" id="ARBA00004744"/>
    </source>
</evidence>
<dbReference type="Gene3D" id="3.90.660.20">
    <property type="entry name" value="Protoporphyrinogen oxidase, mitochondrial, domain 2"/>
    <property type="match status" value="1"/>
</dbReference>
<dbReference type="InterPro" id="IPR050464">
    <property type="entry name" value="Zeta_carotene_desat/Oxidored"/>
</dbReference>
<dbReference type="InterPro" id="IPR004572">
    <property type="entry name" value="Protoporphyrinogen_oxidase"/>
</dbReference>
<dbReference type="SUPFAM" id="SSF54373">
    <property type="entry name" value="FAD-linked reductases, C-terminal domain"/>
    <property type="match status" value="1"/>
</dbReference>
<name>A0A7I7TD23_9MYCO</name>
<dbReference type="PANTHER" id="PTHR42923:SF3">
    <property type="entry name" value="PROTOPORPHYRINOGEN OXIDASE"/>
    <property type="match status" value="1"/>
</dbReference>
<dbReference type="GO" id="GO:0006783">
    <property type="term" value="P:heme biosynthetic process"/>
    <property type="evidence" value="ECO:0007669"/>
    <property type="project" value="UniProtKB-UniRule"/>
</dbReference>
<dbReference type="GO" id="GO:0004729">
    <property type="term" value="F:oxygen-dependent protoporphyrinogen oxidase activity"/>
    <property type="evidence" value="ECO:0007669"/>
    <property type="project" value="UniProtKB-UniRule"/>
</dbReference>
<comment type="catalytic activity">
    <reaction evidence="1">
        <text>coproporphyrinogen III + 3 O2 = coproporphyrin III + 3 H2O2</text>
        <dbReference type="Rhea" id="RHEA:43436"/>
        <dbReference type="ChEBI" id="CHEBI:15379"/>
        <dbReference type="ChEBI" id="CHEBI:16240"/>
        <dbReference type="ChEBI" id="CHEBI:57309"/>
        <dbReference type="ChEBI" id="CHEBI:131725"/>
        <dbReference type="EC" id="1.3.3.15"/>
    </reaction>
    <physiologicalReaction direction="left-to-right" evidence="1">
        <dbReference type="Rhea" id="RHEA:43437"/>
    </physiologicalReaction>
</comment>
<comment type="function">
    <text evidence="3 12">Involved in coproporphyrin-dependent heme b biosynthesis. Catalyzes the oxidation of coproporphyrinogen III to coproporphyrin III.</text>
</comment>
<evidence type="ECO:0000313" key="14">
    <source>
        <dbReference type="EMBL" id="BBY66349.1"/>
    </source>
</evidence>
<accession>A0A7I7TD23</accession>
<evidence type="ECO:0000256" key="7">
    <source>
        <dbReference type="ARBA" id="ARBA00019046"/>
    </source>
</evidence>
<evidence type="ECO:0000256" key="8">
    <source>
        <dbReference type="ARBA" id="ARBA00022630"/>
    </source>
</evidence>
<evidence type="ECO:0000256" key="3">
    <source>
        <dbReference type="ARBA" id="ARBA00002185"/>
    </source>
</evidence>
<proteinExistence type="inferred from homology"/>
<dbReference type="PANTHER" id="PTHR42923">
    <property type="entry name" value="PROTOPORPHYRINOGEN OXIDASE"/>
    <property type="match status" value="1"/>
</dbReference>
<keyword evidence="9 12" id="KW-0274">FAD</keyword>
<dbReference type="UniPathway" id="UPA00252"/>
<reference evidence="14 15" key="1">
    <citation type="journal article" date="2019" name="Emerg. Microbes Infect.">
        <title>Comprehensive subspecies identification of 175 nontuberculous mycobacteria species based on 7547 genomic profiles.</title>
        <authorList>
            <person name="Matsumoto Y."/>
            <person name="Kinjo T."/>
            <person name="Motooka D."/>
            <person name="Nabeya D."/>
            <person name="Jung N."/>
            <person name="Uechi K."/>
            <person name="Horii T."/>
            <person name="Iida T."/>
            <person name="Fujita J."/>
            <person name="Nakamura S."/>
        </authorList>
    </citation>
    <scope>NUCLEOTIDE SEQUENCE [LARGE SCALE GENOMIC DNA]</scope>
    <source>
        <strain evidence="14 15">JCM 30396</strain>
    </source>
</reference>
<evidence type="ECO:0000313" key="15">
    <source>
        <dbReference type="Proteomes" id="UP000467148"/>
    </source>
</evidence>
<dbReference type="Gene3D" id="3.50.50.60">
    <property type="entry name" value="FAD/NAD(P)-binding domain"/>
    <property type="match status" value="1"/>
</dbReference>
<keyword evidence="15" id="KW-1185">Reference proteome</keyword>
<evidence type="ECO:0000256" key="1">
    <source>
        <dbReference type="ARBA" id="ARBA00001755"/>
    </source>
</evidence>